<dbReference type="OrthoDB" id="416437at2759"/>
<dbReference type="RefSeq" id="XP_052130984.1">
    <property type="nucleotide sequence ID" value="XM_052275024.1"/>
</dbReference>
<dbReference type="AlphaFoldDB" id="A0A9C6X891"/>
<evidence type="ECO:0000259" key="1">
    <source>
        <dbReference type="Pfam" id="PF14214"/>
    </source>
</evidence>
<dbReference type="GeneID" id="127751444"/>
<accession>A0A9C6X891</accession>
<dbReference type="KEGG" id="foc:127751444"/>
<organism evidence="2 3">
    <name type="scientific">Frankliniella occidentalis</name>
    <name type="common">Western flower thrips</name>
    <name type="synonym">Euthrips occidentalis</name>
    <dbReference type="NCBI Taxonomy" id="133901"/>
    <lineage>
        <taxon>Eukaryota</taxon>
        <taxon>Metazoa</taxon>
        <taxon>Ecdysozoa</taxon>
        <taxon>Arthropoda</taxon>
        <taxon>Hexapoda</taxon>
        <taxon>Insecta</taxon>
        <taxon>Pterygota</taxon>
        <taxon>Neoptera</taxon>
        <taxon>Paraneoptera</taxon>
        <taxon>Thysanoptera</taxon>
        <taxon>Terebrantia</taxon>
        <taxon>Thripoidea</taxon>
        <taxon>Thripidae</taxon>
        <taxon>Frankliniella</taxon>
    </lineage>
</organism>
<protein>
    <submittedName>
        <fullName evidence="3">Uncharacterized protein LOC127751444</fullName>
    </submittedName>
</protein>
<sequence length="386" mass="45822">MLYRDGRFAKDPRFRFFLLNSMMRWQALRLGNIFVKQNSFFNKMTVYQLKQYLKRNPGHLKEILFYSRRIKSTKAYWRSRCSELEDMVKQIGAPTVFFTLSSADYHWKELYRLLGCEESANLTYSEKSRLLSENPLILTTFFKHRVQYFLKKTFYDYFDVQDFWFRTEFQSRGSCHVHGVAWLKNAPDITRLNSEKDKAEALKYFTNLVTCQNPDLSFRPNLIHPCSKNITDIVNLEDDLAELVNRVQRHSCSTSYCLKKRNRIVRDCRFGFPKDLQESSELSVSDGGHEIVFQRNDQFVNNFNPWILQTWRSNIDFSPIVSERILYKYIAKYANLLYNGQFEDEHCKKVIRKLLVKTCAEHDYSAQEAFTTRANSNDYEEVVNSG</sequence>
<reference evidence="3" key="1">
    <citation type="submission" date="2025-08" db="UniProtKB">
        <authorList>
            <consortium name="RefSeq"/>
        </authorList>
    </citation>
    <scope>IDENTIFICATION</scope>
    <source>
        <tissue evidence="3">Whole organism</tissue>
    </source>
</reference>
<keyword evidence="2" id="KW-1185">Reference proteome</keyword>
<evidence type="ECO:0000313" key="2">
    <source>
        <dbReference type="Proteomes" id="UP000504606"/>
    </source>
</evidence>
<dbReference type="Pfam" id="PF14214">
    <property type="entry name" value="Helitron_like_N"/>
    <property type="match status" value="1"/>
</dbReference>
<dbReference type="Proteomes" id="UP000504606">
    <property type="component" value="Unplaced"/>
</dbReference>
<evidence type="ECO:0000313" key="3">
    <source>
        <dbReference type="RefSeq" id="XP_052130984.1"/>
    </source>
</evidence>
<proteinExistence type="predicted"/>
<dbReference type="InterPro" id="IPR025476">
    <property type="entry name" value="Helitron_helicase-like"/>
</dbReference>
<feature type="domain" description="Helitron helicase-like" evidence="1">
    <location>
        <begin position="2"/>
        <end position="180"/>
    </location>
</feature>
<gene>
    <name evidence="3" type="primary">LOC127751444</name>
</gene>
<name>A0A9C6X891_FRAOC</name>